<dbReference type="GO" id="GO:0005768">
    <property type="term" value="C:endosome"/>
    <property type="evidence" value="ECO:0007669"/>
    <property type="project" value="TreeGrafter"/>
</dbReference>
<dbReference type="CDD" id="cd06861">
    <property type="entry name" value="PX_Vps5p"/>
    <property type="match status" value="1"/>
</dbReference>
<keyword evidence="7" id="KW-0597">Phosphoprotein</keyword>
<keyword evidence="9" id="KW-0333">Golgi apparatus</keyword>
<dbReference type="InterPro" id="IPR015404">
    <property type="entry name" value="Vps5_C"/>
</dbReference>
<evidence type="ECO:0000256" key="5">
    <source>
        <dbReference type="ARBA" id="ARBA00022448"/>
    </source>
</evidence>
<evidence type="ECO:0000313" key="13">
    <source>
        <dbReference type="EMBL" id="KAG7570930.1"/>
    </source>
</evidence>
<dbReference type="GO" id="GO:0035091">
    <property type="term" value="F:phosphatidylinositol binding"/>
    <property type="evidence" value="ECO:0007669"/>
    <property type="project" value="InterPro"/>
</dbReference>
<dbReference type="PANTHER" id="PTHR10555">
    <property type="entry name" value="SORTING NEXIN"/>
    <property type="match status" value="1"/>
</dbReference>
<evidence type="ECO:0000259" key="12">
    <source>
        <dbReference type="PROSITE" id="PS50195"/>
    </source>
</evidence>
<keyword evidence="6" id="KW-0963">Cytoplasm</keyword>
<feature type="compositionally biased region" description="Basic and acidic residues" evidence="11">
    <location>
        <begin position="256"/>
        <end position="308"/>
    </location>
</feature>
<dbReference type="InterPro" id="IPR036871">
    <property type="entry name" value="PX_dom_sf"/>
</dbReference>
<dbReference type="Gene3D" id="1.20.1270.60">
    <property type="entry name" value="Arfaptin homology (AH) domain/BAR domain"/>
    <property type="match status" value="1"/>
</dbReference>
<comment type="subcellular location">
    <subcellularLocation>
        <location evidence="2">Cytoplasm</location>
    </subcellularLocation>
    <subcellularLocation>
        <location evidence="3">Golgi apparatus</location>
    </subcellularLocation>
    <subcellularLocation>
        <location evidence="1">Membrane</location>
        <topology evidence="1">Peripheral membrane protein</topology>
        <orientation evidence="1">Cytoplasmic side</orientation>
    </subcellularLocation>
</comment>
<sequence>MDDEDLANVLRSTANVGLPGFYSNNDPTPQPAIDDPFANPFANPFASDSPTFPKALSGFAGPSDAVQDDNSPYVTKLRDDGVVADTPGFGYSQGHDGGYIPAASTSGFRDVPCGFETQQMAADPAQTPFEVPAFPTTPFGTTSPSRAGGFTSSQGGAYTSPGRHFEDPYGMPRSPLASAPTATGTTSPARIRPSSDILGLLSEEDPSISSLKKAFKASDSKQNSSEAKAVPPAAPHVFKPGGNASRKKVGISFDSVQREREKKEREERARIEAETKRKQEQERQDKEKSDKERADKEKADKEKAEQTKPDVAGDAEKQSEDDQGRPEEASTDSKRGPDTAAEETVETEKTKPGQEGESAPAAPNAIPGESILEQAARDAASPTPAGPHISTIVAAQILESGHPDQASQQVAEGLAHHQDGQLIDGEVRPEQVALPPSGITSPVVASRRSTPSPERILSSRTDHAETQSVLPTPLDANAGIETHFRALALGGSSRSEIEAPEATSAITDSPLPRNARWGRAFDDTEPATPTSRMDSPSEPLGWTTEVTLPAPTMPTSSYVPRSPPTWQFGSSNDVQGQSPGAHMHPPDETYDDHQVLPAETSSATESVRSPTRNRLLTQPVFTISISDPTKVGDPVRGYIVYTVTTRTTSPHYKRGEFSVLRRFSDFLWLVEAVSHNNPGVVVPPMPDKHAFGRFEEQFVETRRSALERALGKMANHPVLSLDPDLKLFLSSDAFTIDVKHRRQEMTQEKQSVLASIGGTIGGPRFVEQDEWFIKQKQFLDSLESQIKSLVKALETSSKQRLELVNGFAVLSEALQALAESDLSLALSQVLHRFSQLSEEERFLHENQAKMDVVRLLNVADEQLRLIGSVRAAFSSRIRSYFAWQNAQGEARRTRVQSERDRAKKGGKYAPHDHNGADAPDIAQSDFDAVSRLVKLEFSRFEQERIEDLKFTMEKYIDEAVEAQQKLVQDWEAFHKELSGILAQHQRTSS</sequence>
<accession>A0A8K0JQ83</accession>
<organism evidence="13 14">
    <name type="scientific">Filobasidium floriforme</name>
    <dbReference type="NCBI Taxonomy" id="5210"/>
    <lineage>
        <taxon>Eukaryota</taxon>
        <taxon>Fungi</taxon>
        <taxon>Dikarya</taxon>
        <taxon>Basidiomycota</taxon>
        <taxon>Agaricomycotina</taxon>
        <taxon>Tremellomycetes</taxon>
        <taxon>Filobasidiales</taxon>
        <taxon>Filobasidiaceae</taxon>
        <taxon>Filobasidium</taxon>
    </lineage>
</organism>
<keyword evidence="5" id="KW-0813">Transport</keyword>
<evidence type="ECO:0000256" key="4">
    <source>
        <dbReference type="ARBA" id="ARBA00010883"/>
    </source>
</evidence>
<feature type="compositionally biased region" description="Basic and acidic residues" evidence="11">
    <location>
        <begin position="314"/>
        <end position="337"/>
    </location>
</feature>
<feature type="region of interest" description="Disordered" evidence="11">
    <location>
        <begin position="891"/>
        <end position="921"/>
    </location>
</feature>
<keyword evidence="8" id="KW-0653">Protein transport</keyword>
<comment type="caution">
    <text evidence="13">The sequence shown here is derived from an EMBL/GenBank/DDBJ whole genome shotgun (WGS) entry which is preliminary data.</text>
</comment>
<reference evidence="13" key="1">
    <citation type="submission" date="2020-04" db="EMBL/GenBank/DDBJ databases">
        <title>Analysis of mating type loci in Filobasidium floriforme.</title>
        <authorList>
            <person name="Nowrousian M."/>
        </authorList>
    </citation>
    <scope>NUCLEOTIDE SEQUENCE</scope>
    <source>
        <strain evidence="13">CBS 6242</strain>
    </source>
</reference>
<keyword evidence="10" id="KW-0472">Membrane</keyword>
<evidence type="ECO:0000256" key="2">
    <source>
        <dbReference type="ARBA" id="ARBA00004496"/>
    </source>
</evidence>
<dbReference type="GO" id="GO:0005829">
    <property type="term" value="C:cytosol"/>
    <property type="evidence" value="ECO:0007669"/>
    <property type="project" value="GOC"/>
</dbReference>
<comment type="similarity">
    <text evidence="4">Belongs to the sorting nexin family.</text>
</comment>
<evidence type="ECO:0000256" key="6">
    <source>
        <dbReference type="ARBA" id="ARBA00022490"/>
    </source>
</evidence>
<name>A0A8K0JQ83_9TREE</name>
<feature type="region of interest" description="Disordered" evidence="11">
    <location>
        <begin position="128"/>
        <end position="468"/>
    </location>
</feature>
<dbReference type="Gene3D" id="3.30.1520.10">
    <property type="entry name" value="Phox-like domain"/>
    <property type="match status" value="1"/>
</dbReference>
<dbReference type="Pfam" id="PF00787">
    <property type="entry name" value="PX"/>
    <property type="match status" value="1"/>
</dbReference>
<dbReference type="EMBL" id="JABELV010000015">
    <property type="protein sequence ID" value="KAG7570930.1"/>
    <property type="molecule type" value="Genomic_DNA"/>
</dbReference>
<evidence type="ECO:0000256" key="1">
    <source>
        <dbReference type="ARBA" id="ARBA00004287"/>
    </source>
</evidence>
<dbReference type="SUPFAM" id="SSF64268">
    <property type="entry name" value="PX domain"/>
    <property type="match status" value="1"/>
</dbReference>
<dbReference type="PROSITE" id="PS50195">
    <property type="entry name" value="PX"/>
    <property type="match status" value="1"/>
</dbReference>
<dbReference type="InterPro" id="IPR027267">
    <property type="entry name" value="AH/BAR_dom_sf"/>
</dbReference>
<evidence type="ECO:0000256" key="10">
    <source>
        <dbReference type="ARBA" id="ARBA00023136"/>
    </source>
</evidence>
<dbReference type="InterPro" id="IPR001683">
    <property type="entry name" value="PX_dom"/>
</dbReference>
<dbReference type="GO" id="GO:0030904">
    <property type="term" value="C:retromer complex"/>
    <property type="evidence" value="ECO:0007669"/>
    <property type="project" value="UniProtKB-ARBA"/>
</dbReference>
<dbReference type="Pfam" id="PF09325">
    <property type="entry name" value="Vps5"/>
    <property type="match status" value="1"/>
</dbReference>
<dbReference type="GO" id="GO:0042147">
    <property type="term" value="P:retrograde transport, endosome to Golgi"/>
    <property type="evidence" value="ECO:0007669"/>
    <property type="project" value="TreeGrafter"/>
</dbReference>
<feature type="compositionally biased region" description="Basic and acidic residues" evidence="11">
    <location>
        <begin position="891"/>
        <end position="915"/>
    </location>
</feature>
<feature type="region of interest" description="Disordered" evidence="11">
    <location>
        <begin position="494"/>
        <end position="587"/>
    </location>
</feature>
<feature type="domain" description="PX" evidence="12">
    <location>
        <begin position="619"/>
        <end position="735"/>
    </location>
</feature>
<dbReference type="InterPro" id="IPR037868">
    <property type="entry name" value="PX_Vps5"/>
</dbReference>
<dbReference type="FunFam" id="3.30.1520.10:FF:000013">
    <property type="entry name" value="Putative Sorting nexin 3"/>
    <property type="match status" value="1"/>
</dbReference>
<evidence type="ECO:0000256" key="7">
    <source>
        <dbReference type="ARBA" id="ARBA00022553"/>
    </source>
</evidence>
<dbReference type="FunFam" id="1.20.1270.60:FF:000022">
    <property type="entry name" value="Sorting nexin 3 protein"/>
    <property type="match status" value="1"/>
</dbReference>
<evidence type="ECO:0000313" key="14">
    <source>
        <dbReference type="Proteomes" id="UP000812966"/>
    </source>
</evidence>
<dbReference type="SMART" id="SM00312">
    <property type="entry name" value="PX"/>
    <property type="match status" value="1"/>
</dbReference>
<evidence type="ECO:0000256" key="3">
    <source>
        <dbReference type="ARBA" id="ARBA00004555"/>
    </source>
</evidence>
<protein>
    <recommendedName>
        <fullName evidence="12">PX domain-containing protein</fullName>
    </recommendedName>
</protein>
<gene>
    <name evidence="13" type="ORF">FFLO_01128</name>
</gene>
<feature type="compositionally biased region" description="Low complexity" evidence="11">
    <location>
        <begin position="132"/>
        <end position="145"/>
    </location>
</feature>
<feature type="compositionally biased region" description="Low complexity" evidence="11">
    <location>
        <begin position="174"/>
        <end position="189"/>
    </location>
</feature>
<feature type="region of interest" description="Disordered" evidence="11">
    <location>
        <begin position="17"/>
        <end position="45"/>
    </location>
</feature>
<dbReference type="Proteomes" id="UP000812966">
    <property type="component" value="Unassembled WGS sequence"/>
</dbReference>
<dbReference type="GO" id="GO:0045053">
    <property type="term" value="P:protein retention in Golgi apparatus"/>
    <property type="evidence" value="ECO:0007669"/>
    <property type="project" value="TreeGrafter"/>
</dbReference>
<evidence type="ECO:0000256" key="8">
    <source>
        <dbReference type="ARBA" id="ARBA00022927"/>
    </source>
</evidence>
<dbReference type="PANTHER" id="PTHR10555:SF170">
    <property type="entry name" value="FI18122P1"/>
    <property type="match status" value="1"/>
</dbReference>
<dbReference type="AlphaFoldDB" id="A0A8K0JQ83"/>
<dbReference type="GO" id="GO:0005794">
    <property type="term" value="C:Golgi apparatus"/>
    <property type="evidence" value="ECO:0007669"/>
    <property type="project" value="UniProtKB-SubCell"/>
</dbReference>
<feature type="compositionally biased region" description="Basic and acidic residues" evidence="11">
    <location>
        <begin position="414"/>
        <end position="429"/>
    </location>
</feature>
<keyword evidence="14" id="KW-1185">Reference proteome</keyword>
<feature type="compositionally biased region" description="Polar residues" evidence="11">
    <location>
        <begin position="553"/>
        <end position="578"/>
    </location>
</feature>
<evidence type="ECO:0000256" key="11">
    <source>
        <dbReference type="SAM" id="MobiDB-lite"/>
    </source>
</evidence>
<dbReference type="GO" id="GO:0015031">
    <property type="term" value="P:protein transport"/>
    <property type="evidence" value="ECO:0007669"/>
    <property type="project" value="UniProtKB-KW"/>
</dbReference>
<evidence type="ECO:0000256" key="9">
    <source>
        <dbReference type="ARBA" id="ARBA00023034"/>
    </source>
</evidence>
<proteinExistence type="inferred from homology"/>